<evidence type="ECO:0000256" key="6">
    <source>
        <dbReference type="ARBA" id="ARBA00029447"/>
    </source>
</evidence>
<dbReference type="Gene3D" id="1.10.287.950">
    <property type="entry name" value="Methyl-accepting chemotaxis protein"/>
    <property type="match status" value="1"/>
</dbReference>
<feature type="domain" description="Methyl-accepting transducer" evidence="9">
    <location>
        <begin position="39"/>
        <end position="275"/>
    </location>
</feature>
<dbReference type="PANTHER" id="PTHR32089">
    <property type="entry name" value="METHYL-ACCEPTING CHEMOTAXIS PROTEIN MCPB"/>
    <property type="match status" value="1"/>
</dbReference>
<comment type="similarity">
    <text evidence="6">Belongs to the methyl-accepting chemotaxis (MCP) protein family.</text>
</comment>
<comment type="caution">
    <text evidence="10">The sequence shown here is derived from an EMBL/GenBank/DDBJ whole genome shotgun (WGS) entry which is preliminary data.</text>
</comment>
<evidence type="ECO:0000313" key="10">
    <source>
        <dbReference type="EMBL" id="MDH0690841.1"/>
    </source>
</evidence>
<organism evidence="10 11">
    <name type="scientific">Stutzerimonas stutzeri</name>
    <name type="common">Pseudomonas stutzeri</name>
    <dbReference type="NCBI Taxonomy" id="316"/>
    <lineage>
        <taxon>Bacteria</taxon>
        <taxon>Pseudomonadati</taxon>
        <taxon>Pseudomonadota</taxon>
        <taxon>Gammaproteobacteria</taxon>
        <taxon>Pseudomonadales</taxon>
        <taxon>Pseudomonadaceae</taxon>
        <taxon>Stutzerimonas</taxon>
    </lineage>
</organism>
<accession>A0ABD4Y6N4</accession>
<protein>
    <submittedName>
        <fullName evidence="10">Methyl-accepting chemotaxis protein</fullName>
    </submittedName>
</protein>
<evidence type="ECO:0000256" key="4">
    <source>
        <dbReference type="ARBA" id="ARBA00023136"/>
    </source>
</evidence>
<keyword evidence="3" id="KW-1133">Transmembrane helix</keyword>
<dbReference type="SUPFAM" id="SSF58104">
    <property type="entry name" value="Methyl-accepting chemotaxis protein (MCP) signaling domain"/>
    <property type="match status" value="1"/>
</dbReference>
<dbReference type="InterPro" id="IPR004089">
    <property type="entry name" value="MCPsignal_dom"/>
</dbReference>
<evidence type="ECO:0000313" key="11">
    <source>
        <dbReference type="Proteomes" id="UP001161139"/>
    </source>
</evidence>
<keyword evidence="4" id="KW-0472">Membrane</keyword>
<evidence type="ECO:0000259" key="9">
    <source>
        <dbReference type="PROSITE" id="PS50111"/>
    </source>
</evidence>
<gene>
    <name evidence="10" type="ORF">N5D09_22385</name>
</gene>
<evidence type="ECO:0000256" key="8">
    <source>
        <dbReference type="SAM" id="MobiDB-lite"/>
    </source>
</evidence>
<comment type="subcellular location">
    <subcellularLocation>
        <location evidence="1">Membrane</location>
        <topology evidence="1">Multi-pass membrane protein</topology>
    </subcellularLocation>
</comment>
<evidence type="ECO:0000256" key="3">
    <source>
        <dbReference type="ARBA" id="ARBA00022989"/>
    </source>
</evidence>
<dbReference type="GO" id="GO:0016020">
    <property type="term" value="C:membrane"/>
    <property type="evidence" value="ECO:0007669"/>
    <property type="project" value="UniProtKB-SubCell"/>
</dbReference>
<feature type="region of interest" description="Disordered" evidence="8">
    <location>
        <begin position="215"/>
        <end position="235"/>
    </location>
</feature>
<dbReference type="InterPro" id="IPR004090">
    <property type="entry name" value="Chemotax_Me-accpt_rcpt"/>
</dbReference>
<dbReference type="PRINTS" id="PR00260">
    <property type="entry name" value="CHEMTRNSDUCR"/>
</dbReference>
<proteinExistence type="inferred from homology"/>
<dbReference type="FunFam" id="1.10.287.950:FF:000001">
    <property type="entry name" value="Methyl-accepting chemotaxis sensory transducer"/>
    <property type="match status" value="1"/>
</dbReference>
<dbReference type="CDD" id="cd11386">
    <property type="entry name" value="MCP_signal"/>
    <property type="match status" value="1"/>
</dbReference>
<evidence type="ECO:0000256" key="1">
    <source>
        <dbReference type="ARBA" id="ARBA00004141"/>
    </source>
</evidence>
<evidence type="ECO:0000256" key="5">
    <source>
        <dbReference type="ARBA" id="ARBA00023224"/>
    </source>
</evidence>
<dbReference type="Proteomes" id="UP001161139">
    <property type="component" value="Unassembled WGS sequence"/>
</dbReference>
<name>A0ABD4Y6N4_STUST</name>
<reference evidence="10" key="1">
    <citation type="submission" date="2022-09" db="EMBL/GenBank/DDBJ databases">
        <title>Intensive care unit water sources are persistently colonized with multi-drug resistant bacteria and are the site of extensive horizontal gene transfer of antibiotic resistance genes.</title>
        <authorList>
            <person name="Diorio-Toth L."/>
        </authorList>
    </citation>
    <scope>NUCLEOTIDE SEQUENCE</scope>
    <source>
        <strain evidence="10">GD03864</strain>
    </source>
</reference>
<dbReference type="RefSeq" id="WP_279649645.1">
    <property type="nucleotide sequence ID" value="NZ_JAOCDG010000088.1"/>
</dbReference>
<dbReference type="EMBL" id="JAOCDG010000088">
    <property type="protein sequence ID" value="MDH0690841.1"/>
    <property type="molecule type" value="Genomic_DNA"/>
</dbReference>
<dbReference type="GO" id="GO:0007165">
    <property type="term" value="P:signal transduction"/>
    <property type="evidence" value="ECO:0007669"/>
    <property type="project" value="UniProtKB-KW"/>
</dbReference>
<sequence length="315" mass="33657">NPVSQLIYTGRKDEIGEIAFAMKMLETEAGAMVGRIADCSRQLSEHARNLLGAMQGSTESASRQQRETDLIATAIQQMTASVQDVALNAQRTAEVAARADSEAASGRQIVGRTGDSITRLAGDIQQAAEVIHQLESHSQEISRVLEVIHGIAEQTNLLALNAAIEAARAGDQGRGFAVVADEVRQLASRTSLATTDIQRMIGSLQAGARQAVEVMQRSREQAQHSVSHADQAEHSLSGINSRVTEISAMSNQIAAAVDQQSSASEEISQSIVSIRGSSDEHVTNGLHSQRSASGVAQLADGMLELVQQFWARRRA</sequence>
<evidence type="ECO:0000256" key="7">
    <source>
        <dbReference type="PROSITE-ProRule" id="PRU00284"/>
    </source>
</evidence>
<dbReference type="Pfam" id="PF00015">
    <property type="entry name" value="MCPsignal"/>
    <property type="match status" value="1"/>
</dbReference>
<feature type="non-terminal residue" evidence="10">
    <location>
        <position position="1"/>
    </location>
</feature>
<evidence type="ECO:0000256" key="2">
    <source>
        <dbReference type="ARBA" id="ARBA00022692"/>
    </source>
</evidence>
<keyword evidence="2" id="KW-0812">Transmembrane</keyword>
<dbReference type="GO" id="GO:0006935">
    <property type="term" value="P:chemotaxis"/>
    <property type="evidence" value="ECO:0007669"/>
    <property type="project" value="UniProtKB-ARBA"/>
</dbReference>
<dbReference type="PROSITE" id="PS50111">
    <property type="entry name" value="CHEMOTAXIS_TRANSDUC_2"/>
    <property type="match status" value="1"/>
</dbReference>
<keyword evidence="5 7" id="KW-0807">Transducer</keyword>
<dbReference type="PANTHER" id="PTHR32089:SF74">
    <property type="entry name" value="METHYL-ACCEPTING CHEMOTAXIS PROTEIN AER"/>
    <property type="match status" value="1"/>
</dbReference>
<dbReference type="AlphaFoldDB" id="A0ABD4Y6N4"/>
<dbReference type="SMART" id="SM00283">
    <property type="entry name" value="MA"/>
    <property type="match status" value="1"/>
</dbReference>